<dbReference type="EMBL" id="VORB01000002">
    <property type="protein sequence ID" value="TXC82074.1"/>
    <property type="molecule type" value="Genomic_DNA"/>
</dbReference>
<keyword evidence="2" id="KW-1185">Reference proteome</keyword>
<sequence length="251" mass="28155">MNFKALFIAVLSLSSILCISCKKEQEDITAPIISWEREKSYSIVETITQIPTNWLASDAVDSELPYLLKITYYDPTNGAENKEVFSYAFSDKVNNEIKLSRTALEGAPFGFYLLKLSVGDLSGNVSSKEHLFLYNPEGLSLSDSILEPVGYQHAQPNWELTLRDSIILKKYYLMDPDTVSRYSVLHLRNNFDQAAPVFMGTSTPDSLVTRTRLDALGYIFTNNTAGEGDIAICLFNTKGISRIYLHPAVIR</sequence>
<reference evidence="1 2" key="1">
    <citation type="submission" date="2019-08" db="EMBL/GenBank/DDBJ databases">
        <title>Genome of Luteibaculum oceani JCM 18817.</title>
        <authorList>
            <person name="Bowman J.P."/>
        </authorList>
    </citation>
    <scope>NUCLEOTIDE SEQUENCE [LARGE SCALE GENOMIC DNA]</scope>
    <source>
        <strain evidence="1 2">JCM 18817</strain>
    </source>
</reference>
<protein>
    <submittedName>
        <fullName evidence="1">Uncharacterized protein</fullName>
    </submittedName>
</protein>
<comment type="caution">
    <text evidence="1">The sequence shown here is derived from an EMBL/GenBank/DDBJ whole genome shotgun (WGS) entry which is preliminary data.</text>
</comment>
<dbReference type="RefSeq" id="WP_147013242.1">
    <property type="nucleotide sequence ID" value="NZ_VORB01000002.1"/>
</dbReference>
<evidence type="ECO:0000313" key="2">
    <source>
        <dbReference type="Proteomes" id="UP000321168"/>
    </source>
</evidence>
<proteinExistence type="predicted"/>
<evidence type="ECO:0000313" key="1">
    <source>
        <dbReference type="EMBL" id="TXC82074.1"/>
    </source>
</evidence>
<gene>
    <name evidence="1" type="ORF">FRX97_02985</name>
</gene>
<dbReference type="AlphaFoldDB" id="A0A5C6VB19"/>
<organism evidence="1 2">
    <name type="scientific">Luteibaculum oceani</name>
    <dbReference type="NCBI Taxonomy" id="1294296"/>
    <lineage>
        <taxon>Bacteria</taxon>
        <taxon>Pseudomonadati</taxon>
        <taxon>Bacteroidota</taxon>
        <taxon>Flavobacteriia</taxon>
        <taxon>Flavobacteriales</taxon>
        <taxon>Luteibaculaceae</taxon>
        <taxon>Luteibaculum</taxon>
    </lineage>
</organism>
<accession>A0A5C6VB19</accession>
<dbReference type="Proteomes" id="UP000321168">
    <property type="component" value="Unassembled WGS sequence"/>
</dbReference>
<name>A0A5C6VB19_9FLAO</name>